<evidence type="ECO:0008006" key="4">
    <source>
        <dbReference type="Google" id="ProtNLM"/>
    </source>
</evidence>
<sequence length="124" mass="13791">MEFAAFCALYRTRYLQYAHSRLADLPTADVAVRTAFAQLAEQWDQALRSPHTNAYAWRLLNRHISALEGAADDAGGEAARPKGHGVGRSLLPDHTNETRILHQDLGIPFVEATEMMGHVSPRPR</sequence>
<protein>
    <recommendedName>
        <fullName evidence="4">Sigma-70 family RNA polymerase sigma factor</fullName>
    </recommendedName>
</protein>
<gene>
    <name evidence="2" type="ORF">DQ392_08050</name>
</gene>
<proteinExistence type="predicted"/>
<dbReference type="EMBL" id="QOIM01000026">
    <property type="protein sequence ID" value="RCG21840.1"/>
    <property type="molecule type" value="Genomic_DNA"/>
</dbReference>
<accession>A0A367EXF0</accession>
<reference evidence="2 3" key="1">
    <citation type="submission" date="2018-06" db="EMBL/GenBank/DDBJ databases">
        <title>Streptomyces reniochalinae sp. nov. and Streptomyces diacarnus sp. nov. from marine sponges.</title>
        <authorList>
            <person name="Li L."/>
        </authorList>
    </citation>
    <scope>NUCLEOTIDE SEQUENCE [LARGE SCALE GENOMIC DNA]</scope>
    <source>
        <strain evidence="2 3">LHW50302</strain>
    </source>
</reference>
<evidence type="ECO:0000256" key="1">
    <source>
        <dbReference type="SAM" id="MobiDB-lite"/>
    </source>
</evidence>
<organism evidence="2 3">
    <name type="scientific">Streptomyces reniochalinae</name>
    <dbReference type="NCBI Taxonomy" id="2250578"/>
    <lineage>
        <taxon>Bacteria</taxon>
        <taxon>Bacillati</taxon>
        <taxon>Actinomycetota</taxon>
        <taxon>Actinomycetes</taxon>
        <taxon>Kitasatosporales</taxon>
        <taxon>Streptomycetaceae</taxon>
        <taxon>Streptomyces</taxon>
    </lineage>
</organism>
<evidence type="ECO:0000313" key="2">
    <source>
        <dbReference type="EMBL" id="RCG21840.1"/>
    </source>
</evidence>
<feature type="region of interest" description="Disordered" evidence="1">
    <location>
        <begin position="72"/>
        <end position="92"/>
    </location>
</feature>
<name>A0A367EXF0_9ACTN</name>
<comment type="caution">
    <text evidence="2">The sequence shown here is derived from an EMBL/GenBank/DDBJ whole genome shotgun (WGS) entry which is preliminary data.</text>
</comment>
<keyword evidence="3" id="KW-1185">Reference proteome</keyword>
<dbReference type="Proteomes" id="UP000253507">
    <property type="component" value="Unassembled WGS sequence"/>
</dbReference>
<dbReference type="OrthoDB" id="4218114at2"/>
<dbReference type="AlphaFoldDB" id="A0A367EXF0"/>
<evidence type="ECO:0000313" key="3">
    <source>
        <dbReference type="Proteomes" id="UP000253507"/>
    </source>
</evidence>